<feature type="transmembrane region" description="Helical" evidence="1">
    <location>
        <begin position="6"/>
        <end position="29"/>
    </location>
</feature>
<keyword evidence="1" id="KW-1133">Transmembrane helix</keyword>
<accession>A0A8S5MPN8</accession>
<proteinExistence type="predicted"/>
<evidence type="ECO:0000256" key="1">
    <source>
        <dbReference type="SAM" id="Phobius"/>
    </source>
</evidence>
<evidence type="ECO:0000313" key="2">
    <source>
        <dbReference type="EMBL" id="DAD84325.1"/>
    </source>
</evidence>
<dbReference type="EMBL" id="BK014957">
    <property type="protein sequence ID" value="DAD84325.1"/>
    <property type="molecule type" value="Genomic_DNA"/>
</dbReference>
<sequence>MILSELNLVFLTKIKCGIFAYITFFLYLCI</sequence>
<reference evidence="2" key="1">
    <citation type="journal article" date="2021" name="Proc. Natl. Acad. Sci. U.S.A.">
        <title>A Catalog of Tens of Thousands of Viruses from Human Metagenomes Reveals Hidden Associations with Chronic Diseases.</title>
        <authorList>
            <person name="Tisza M.J."/>
            <person name="Buck C.B."/>
        </authorList>
    </citation>
    <scope>NUCLEOTIDE SEQUENCE</scope>
    <source>
        <strain evidence="2">CtaLC6</strain>
    </source>
</reference>
<keyword evidence="1" id="KW-0472">Membrane</keyword>
<organism evidence="2">
    <name type="scientific">Siphoviridae sp. ctaLC6</name>
    <dbReference type="NCBI Taxonomy" id="2826387"/>
    <lineage>
        <taxon>Viruses</taxon>
        <taxon>Duplodnaviria</taxon>
        <taxon>Heunggongvirae</taxon>
        <taxon>Uroviricota</taxon>
        <taxon>Caudoviricetes</taxon>
    </lineage>
</organism>
<name>A0A8S5MPN8_9CAUD</name>
<keyword evidence="1" id="KW-0812">Transmembrane</keyword>
<protein>
    <submittedName>
        <fullName evidence="2">Uncharacterized protein</fullName>
    </submittedName>
</protein>